<dbReference type="AlphaFoldDB" id="A0AAW0BCP3"/>
<proteinExistence type="predicted"/>
<protein>
    <recommendedName>
        <fullName evidence="3">F-box domain-containing protein</fullName>
    </recommendedName>
</protein>
<reference evidence="1 2" key="1">
    <citation type="journal article" date="2024" name="J Genomics">
        <title>Draft genome sequencing and assembly of Favolaschia claudopus CIRM-BRFM 2984 isolated from oak limbs.</title>
        <authorList>
            <person name="Navarro D."/>
            <person name="Drula E."/>
            <person name="Chaduli D."/>
            <person name="Cazenave R."/>
            <person name="Ahrendt S."/>
            <person name="Wang J."/>
            <person name="Lipzen A."/>
            <person name="Daum C."/>
            <person name="Barry K."/>
            <person name="Grigoriev I.V."/>
            <person name="Favel A."/>
            <person name="Rosso M.N."/>
            <person name="Martin F."/>
        </authorList>
    </citation>
    <scope>NUCLEOTIDE SEQUENCE [LARGE SCALE GENOMIC DNA]</scope>
    <source>
        <strain evidence="1 2">CIRM-BRFM 2984</strain>
    </source>
</reference>
<sequence length="264" mass="30158">MSSSPILPLELEMAIFELCALSLPVFIPKLMLVAHRVKEWVEPIFYRTICICVDSSAPEFPRLTQDTLSSLITHKPPAFFRKHQNAKSLLLFCSDTENLWLAYTDNTWISLVENLPLKRLDTELQLFLSLEATRPVFSRLTHLTLDQPAAASALVRLPMLSHLALSWRHDHVAEYSQALELKTLVVFIILKNDPSPLATEEEIMAKDVRFVIMPLRNYIWDWHSGIRDGEDYWSDAEAFVAMRQRKGVNVVSGSRQIEPKSDAA</sequence>
<organism evidence="1 2">
    <name type="scientific">Favolaschia claudopus</name>
    <dbReference type="NCBI Taxonomy" id="2862362"/>
    <lineage>
        <taxon>Eukaryota</taxon>
        <taxon>Fungi</taxon>
        <taxon>Dikarya</taxon>
        <taxon>Basidiomycota</taxon>
        <taxon>Agaricomycotina</taxon>
        <taxon>Agaricomycetes</taxon>
        <taxon>Agaricomycetidae</taxon>
        <taxon>Agaricales</taxon>
        <taxon>Marasmiineae</taxon>
        <taxon>Mycenaceae</taxon>
        <taxon>Favolaschia</taxon>
    </lineage>
</organism>
<name>A0AAW0BCP3_9AGAR</name>
<gene>
    <name evidence="1" type="ORF">R3P38DRAFT_3270833</name>
</gene>
<evidence type="ECO:0008006" key="3">
    <source>
        <dbReference type="Google" id="ProtNLM"/>
    </source>
</evidence>
<keyword evidence="2" id="KW-1185">Reference proteome</keyword>
<dbReference type="Proteomes" id="UP001362999">
    <property type="component" value="Unassembled WGS sequence"/>
</dbReference>
<dbReference type="EMBL" id="JAWWNJ010000036">
    <property type="protein sequence ID" value="KAK7023289.1"/>
    <property type="molecule type" value="Genomic_DNA"/>
</dbReference>
<comment type="caution">
    <text evidence="1">The sequence shown here is derived from an EMBL/GenBank/DDBJ whole genome shotgun (WGS) entry which is preliminary data.</text>
</comment>
<accession>A0AAW0BCP3</accession>
<evidence type="ECO:0000313" key="1">
    <source>
        <dbReference type="EMBL" id="KAK7023289.1"/>
    </source>
</evidence>
<evidence type="ECO:0000313" key="2">
    <source>
        <dbReference type="Proteomes" id="UP001362999"/>
    </source>
</evidence>